<evidence type="ECO:0000259" key="3">
    <source>
        <dbReference type="Pfam" id="PF16561"/>
    </source>
</evidence>
<organism evidence="4 5">
    <name type="scientific">Lactarius akahatsu</name>
    <dbReference type="NCBI Taxonomy" id="416441"/>
    <lineage>
        <taxon>Eukaryota</taxon>
        <taxon>Fungi</taxon>
        <taxon>Dikarya</taxon>
        <taxon>Basidiomycota</taxon>
        <taxon>Agaricomycotina</taxon>
        <taxon>Agaricomycetes</taxon>
        <taxon>Russulales</taxon>
        <taxon>Russulaceae</taxon>
        <taxon>Lactarius</taxon>
    </lineage>
</organism>
<dbReference type="GO" id="GO:0007165">
    <property type="term" value="P:signal transduction"/>
    <property type="evidence" value="ECO:0007669"/>
    <property type="project" value="TreeGrafter"/>
</dbReference>
<gene>
    <name evidence="4" type="ORF">EDB92DRAFT_1480633</name>
</gene>
<name>A0AAD4QAA1_9AGAM</name>
<dbReference type="GO" id="GO:0005737">
    <property type="term" value="C:cytoplasm"/>
    <property type="evidence" value="ECO:0007669"/>
    <property type="project" value="TreeGrafter"/>
</dbReference>
<dbReference type="Proteomes" id="UP001201163">
    <property type="component" value="Unassembled WGS sequence"/>
</dbReference>
<protein>
    <recommendedName>
        <fullName evidence="3">AMP-activated protein kinase glycogen-binding domain-containing protein</fullName>
    </recommendedName>
</protein>
<dbReference type="GO" id="GO:0005634">
    <property type="term" value="C:nucleus"/>
    <property type="evidence" value="ECO:0007669"/>
    <property type="project" value="TreeGrafter"/>
</dbReference>
<dbReference type="GO" id="GO:0031588">
    <property type="term" value="C:nucleotide-activated protein kinase complex"/>
    <property type="evidence" value="ECO:0007669"/>
    <property type="project" value="TreeGrafter"/>
</dbReference>
<dbReference type="InterPro" id="IPR032640">
    <property type="entry name" value="AMPK1_CBM"/>
</dbReference>
<dbReference type="Gene3D" id="2.60.40.10">
    <property type="entry name" value="Immunoglobulins"/>
    <property type="match status" value="1"/>
</dbReference>
<accession>A0AAD4QAA1</accession>
<dbReference type="PANTHER" id="PTHR10343">
    <property type="entry name" value="5'-AMP-ACTIVATED PROTEIN KINASE , BETA SUBUNIT"/>
    <property type="match status" value="1"/>
</dbReference>
<feature type="compositionally biased region" description="Pro residues" evidence="2">
    <location>
        <begin position="87"/>
        <end position="100"/>
    </location>
</feature>
<dbReference type="CDD" id="cd02859">
    <property type="entry name" value="E_set_AMPKbeta_like_N"/>
    <property type="match status" value="1"/>
</dbReference>
<comment type="caution">
    <text evidence="4">The sequence shown here is derived from an EMBL/GenBank/DDBJ whole genome shotgun (WGS) entry which is preliminary data.</text>
</comment>
<reference evidence="4" key="1">
    <citation type="submission" date="2022-01" db="EMBL/GenBank/DDBJ databases">
        <title>Comparative genomics reveals a dynamic genome evolution in the ectomycorrhizal milk-cap (Lactarius) mushrooms.</title>
        <authorList>
            <consortium name="DOE Joint Genome Institute"/>
            <person name="Lebreton A."/>
            <person name="Tang N."/>
            <person name="Kuo A."/>
            <person name="LaButti K."/>
            <person name="Drula E."/>
            <person name="Barry K."/>
            <person name="Clum A."/>
            <person name="Lipzen A."/>
            <person name="Mousain D."/>
            <person name="Ng V."/>
            <person name="Wang R."/>
            <person name="Wang X."/>
            <person name="Dai Y."/>
            <person name="Henrissat B."/>
            <person name="Grigoriev I.V."/>
            <person name="Guerin-Laguette A."/>
            <person name="Yu F."/>
            <person name="Martin F.M."/>
        </authorList>
    </citation>
    <scope>NUCLEOTIDE SEQUENCE</scope>
    <source>
        <strain evidence="4">QP</strain>
    </source>
</reference>
<feature type="compositionally biased region" description="Basic and acidic residues" evidence="2">
    <location>
        <begin position="106"/>
        <end position="120"/>
    </location>
</feature>
<dbReference type="AlphaFoldDB" id="A0AAD4QAA1"/>
<dbReference type="InterPro" id="IPR050827">
    <property type="entry name" value="CRP1_MDG1_kinase"/>
</dbReference>
<proteinExistence type="inferred from homology"/>
<evidence type="ECO:0000256" key="2">
    <source>
        <dbReference type="SAM" id="MobiDB-lite"/>
    </source>
</evidence>
<dbReference type="InterPro" id="IPR014756">
    <property type="entry name" value="Ig_E-set"/>
</dbReference>
<evidence type="ECO:0000313" key="4">
    <source>
        <dbReference type="EMBL" id="KAH8984630.1"/>
    </source>
</evidence>
<feature type="domain" description="AMP-activated protein kinase glycogen-binding" evidence="3">
    <location>
        <begin position="27"/>
        <end position="86"/>
    </location>
</feature>
<dbReference type="GO" id="GO:0019901">
    <property type="term" value="F:protein kinase binding"/>
    <property type="evidence" value="ECO:0007669"/>
    <property type="project" value="TreeGrafter"/>
</dbReference>
<keyword evidence="5" id="KW-1185">Reference proteome</keyword>
<dbReference type="EMBL" id="JAKELL010000074">
    <property type="protein sequence ID" value="KAH8984630.1"/>
    <property type="molecule type" value="Genomic_DNA"/>
</dbReference>
<evidence type="ECO:0000313" key="5">
    <source>
        <dbReference type="Proteomes" id="UP001201163"/>
    </source>
</evidence>
<sequence>MPGITTGLSLRLPSFLFSSAPPHLCLQWKTSLHLTRKPDGFEAPPIYVPWRDKFAYKFVVDGRWVTNDAEPTEVAPGGFVNNVYTAPPKPVLPEPEPSTAPPSYHSESEVEHEPAEKVADKPTTNGTILHVVRDTPTPTVDAAPEQHPRVLDDESDATVDPAPEAVQETVVPVVEAAQAAVSQVVPAPIKIEKAADEVRLNHLSNPSWGRVLTTNGT</sequence>
<feature type="region of interest" description="Disordered" evidence="2">
    <location>
        <begin position="86"/>
        <end position="125"/>
    </location>
</feature>
<evidence type="ECO:0000256" key="1">
    <source>
        <dbReference type="ARBA" id="ARBA00038216"/>
    </source>
</evidence>
<comment type="similarity">
    <text evidence="1">Belongs to the CRP1/MDG1 family.</text>
</comment>
<dbReference type="SUPFAM" id="SSF81296">
    <property type="entry name" value="E set domains"/>
    <property type="match status" value="1"/>
</dbReference>
<dbReference type="Pfam" id="PF16561">
    <property type="entry name" value="AMPK1_CBM"/>
    <property type="match status" value="1"/>
</dbReference>
<dbReference type="InterPro" id="IPR013783">
    <property type="entry name" value="Ig-like_fold"/>
</dbReference>
<dbReference type="PANTHER" id="PTHR10343:SF81">
    <property type="entry name" value="CRUCIFORM DNA-RECOGNIZING PROTEIN 1-RELATED"/>
    <property type="match status" value="1"/>
</dbReference>